<proteinExistence type="predicted"/>
<dbReference type="PANTHER" id="PTHR10845:SF259">
    <property type="entry name" value="RGS DOMAIN-CONTAINING PROTEIN-RELATED"/>
    <property type="match status" value="1"/>
</dbReference>
<feature type="compositionally biased region" description="Basic residues" evidence="1">
    <location>
        <begin position="169"/>
        <end position="191"/>
    </location>
</feature>
<feature type="region of interest" description="Disordered" evidence="1">
    <location>
        <begin position="148"/>
        <end position="194"/>
    </location>
</feature>
<organism evidence="3 4">
    <name type="scientific">Patella caerulea</name>
    <name type="common">Rayed Mediterranean limpet</name>
    <dbReference type="NCBI Taxonomy" id="87958"/>
    <lineage>
        <taxon>Eukaryota</taxon>
        <taxon>Metazoa</taxon>
        <taxon>Spiralia</taxon>
        <taxon>Lophotrochozoa</taxon>
        <taxon>Mollusca</taxon>
        <taxon>Gastropoda</taxon>
        <taxon>Patellogastropoda</taxon>
        <taxon>Patelloidea</taxon>
        <taxon>Patellidae</taxon>
        <taxon>Patella</taxon>
    </lineage>
</organism>
<evidence type="ECO:0000313" key="4">
    <source>
        <dbReference type="Proteomes" id="UP001347796"/>
    </source>
</evidence>
<sequence length="438" mass="49405">MGVHLEEPSSPLSQPWASEDLNDFMRQMTNPTKHRMSSDSSSGSVSPTSRVLRGSRKSSLELPEQFNEKCTVQHRYASRSSRSSTDSHSKSLLSPDIEEQESEIFYFEDKSDSSKDSSKNDQADDGICDVTEFTIKMSSNEEFHVTFTCESSQEGSDCEAKSPVDTKSKKVKESKKGRFRKMIPRPLRRSHSAGCAKDIPSHALFLQYDEKNTESMESRRSKSISDQEQPSSAPRPRIVHKTSSADAAMMATEEFGAIAALQTTPKPKSRSIAKNVKRKLQLLKRRHTDSTLGSGIKHIHGKNGSPSANEVAKWAESFDYLLSDKYGIDLFKEFLHSEFSEENLEFWLACEQYKSTKTNKLASTAQKIYTEFVAAQAPKEINLDAKTRGTTLSNLTCPNRHCFQDAQKRVQALMEKDSYPRFLESDIYQRSVLRSQNS</sequence>
<comment type="caution">
    <text evidence="3">The sequence shown here is derived from an EMBL/GenBank/DDBJ whole genome shotgun (WGS) entry which is preliminary data.</text>
</comment>
<feature type="compositionally biased region" description="Basic and acidic residues" evidence="1">
    <location>
        <begin position="158"/>
        <end position="168"/>
    </location>
</feature>
<feature type="region of interest" description="Disordered" evidence="1">
    <location>
        <begin position="212"/>
        <end position="243"/>
    </location>
</feature>
<dbReference type="Proteomes" id="UP001347796">
    <property type="component" value="Unassembled WGS sequence"/>
</dbReference>
<evidence type="ECO:0000256" key="1">
    <source>
        <dbReference type="SAM" id="MobiDB-lite"/>
    </source>
</evidence>
<feature type="compositionally biased region" description="Basic and acidic residues" evidence="1">
    <location>
        <begin position="107"/>
        <end position="122"/>
    </location>
</feature>
<evidence type="ECO:0000313" key="3">
    <source>
        <dbReference type="EMBL" id="KAK6195756.1"/>
    </source>
</evidence>
<dbReference type="SMART" id="SM00315">
    <property type="entry name" value="RGS"/>
    <property type="match status" value="1"/>
</dbReference>
<name>A0AAN8KGQ6_PATCE</name>
<dbReference type="InterPro" id="IPR036305">
    <property type="entry name" value="RGS_sf"/>
</dbReference>
<dbReference type="PANTHER" id="PTHR10845">
    <property type="entry name" value="REGULATOR OF G PROTEIN SIGNALING"/>
    <property type="match status" value="1"/>
</dbReference>
<feature type="compositionally biased region" description="Low complexity" evidence="1">
    <location>
        <begin position="38"/>
        <end position="49"/>
    </location>
</feature>
<evidence type="ECO:0000259" key="2">
    <source>
        <dbReference type="PROSITE" id="PS50132"/>
    </source>
</evidence>
<feature type="region of interest" description="Disordered" evidence="1">
    <location>
        <begin position="1"/>
        <end position="126"/>
    </location>
</feature>
<dbReference type="PRINTS" id="PR01301">
    <property type="entry name" value="RGSPROTEIN"/>
</dbReference>
<dbReference type="Gene3D" id="1.10.167.10">
    <property type="entry name" value="Regulator of G-protein Signalling 4, domain 2"/>
    <property type="match status" value="1"/>
</dbReference>
<dbReference type="InterPro" id="IPR044926">
    <property type="entry name" value="RGS_subdomain_2"/>
</dbReference>
<keyword evidence="4" id="KW-1185">Reference proteome</keyword>
<dbReference type="PROSITE" id="PS50132">
    <property type="entry name" value="RGS"/>
    <property type="match status" value="1"/>
</dbReference>
<feature type="domain" description="RGS" evidence="2">
    <location>
        <begin position="317"/>
        <end position="432"/>
    </location>
</feature>
<dbReference type="FunFam" id="1.10.167.10:FF:000001">
    <property type="entry name" value="Putative regulator of g-protein signaling 12"/>
    <property type="match status" value="1"/>
</dbReference>
<gene>
    <name evidence="3" type="ORF">SNE40_001115</name>
</gene>
<reference evidence="3 4" key="1">
    <citation type="submission" date="2024-01" db="EMBL/GenBank/DDBJ databases">
        <title>The genome of the rayed Mediterranean limpet Patella caerulea (Linnaeus, 1758).</title>
        <authorList>
            <person name="Anh-Thu Weber A."/>
            <person name="Halstead-Nussloch G."/>
        </authorList>
    </citation>
    <scope>NUCLEOTIDE SEQUENCE [LARGE SCALE GENOMIC DNA]</scope>
    <source>
        <strain evidence="3">AATW-2023a</strain>
        <tissue evidence="3">Whole specimen</tissue>
    </source>
</reference>
<dbReference type="InterPro" id="IPR016137">
    <property type="entry name" value="RGS"/>
</dbReference>
<dbReference type="EMBL" id="JAZGQO010000001">
    <property type="protein sequence ID" value="KAK6195756.1"/>
    <property type="molecule type" value="Genomic_DNA"/>
</dbReference>
<protein>
    <recommendedName>
        <fullName evidence="2">RGS domain-containing protein</fullName>
    </recommendedName>
</protein>
<dbReference type="AlphaFoldDB" id="A0AAN8KGQ6"/>
<accession>A0AAN8KGQ6</accession>
<dbReference type="SUPFAM" id="SSF48097">
    <property type="entry name" value="Regulator of G-protein signaling, RGS"/>
    <property type="match status" value="1"/>
</dbReference>
<feature type="compositionally biased region" description="Low complexity" evidence="1">
    <location>
        <begin position="78"/>
        <end position="94"/>
    </location>
</feature>
<feature type="compositionally biased region" description="Basic and acidic residues" evidence="1">
    <location>
        <begin position="212"/>
        <end position="225"/>
    </location>
</feature>
<dbReference type="Pfam" id="PF00615">
    <property type="entry name" value="RGS"/>
    <property type="match status" value="1"/>
</dbReference>